<feature type="binding site" evidence="7">
    <location>
        <position position="9"/>
    </location>
    <ligand>
        <name>a divalent metal cation</name>
        <dbReference type="ChEBI" id="CHEBI:60240"/>
    </ligand>
</feature>
<dbReference type="InterPro" id="IPR030048">
    <property type="entry name" value="SurE"/>
</dbReference>
<proteinExistence type="inferred from homology"/>
<evidence type="ECO:0000256" key="5">
    <source>
        <dbReference type="ARBA" id="ARBA00022741"/>
    </source>
</evidence>
<comment type="similarity">
    <text evidence="2 7">Belongs to the SurE nucleotidase family.</text>
</comment>
<keyword evidence="3 7" id="KW-0963">Cytoplasm</keyword>
<gene>
    <name evidence="7 9" type="primary">surE</name>
    <name evidence="9" type="ORF">RQL38_01760</name>
</gene>
<dbReference type="SUPFAM" id="SSF64167">
    <property type="entry name" value="SurE-like"/>
    <property type="match status" value="1"/>
</dbReference>
<accession>A0ABZ2H144</accession>
<dbReference type="EMBL" id="CP135136">
    <property type="protein sequence ID" value="WWR11874.1"/>
    <property type="molecule type" value="Genomic_DNA"/>
</dbReference>
<keyword evidence="4 7" id="KW-0479">Metal-binding</keyword>
<dbReference type="RefSeq" id="WP_338521320.1">
    <property type="nucleotide sequence ID" value="NZ_CP135136.1"/>
</dbReference>
<feature type="binding site" evidence="7">
    <location>
        <position position="91"/>
    </location>
    <ligand>
        <name>a divalent metal cation</name>
        <dbReference type="ChEBI" id="CHEBI:60240"/>
    </ligand>
</feature>
<dbReference type="PANTHER" id="PTHR30457:SF12">
    <property type="entry name" value="5'_3'-NUCLEOTIDASE SURE"/>
    <property type="match status" value="1"/>
</dbReference>
<dbReference type="InterPro" id="IPR036523">
    <property type="entry name" value="SurE-like_sf"/>
</dbReference>
<dbReference type="NCBIfam" id="NF001490">
    <property type="entry name" value="PRK00346.1-4"/>
    <property type="match status" value="1"/>
</dbReference>
<dbReference type="HAMAP" id="MF_00060">
    <property type="entry name" value="SurE"/>
    <property type="match status" value="1"/>
</dbReference>
<dbReference type="Pfam" id="PF01975">
    <property type="entry name" value="SurE"/>
    <property type="match status" value="1"/>
</dbReference>
<dbReference type="GO" id="GO:0008254">
    <property type="term" value="F:3'-nucleotidase activity"/>
    <property type="evidence" value="ECO:0007669"/>
    <property type="project" value="UniProtKB-EC"/>
</dbReference>
<evidence type="ECO:0000313" key="9">
    <source>
        <dbReference type="EMBL" id="WWR11874.1"/>
    </source>
</evidence>
<dbReference type="NCBIfam" id="NF001489">
    <property type="entry name" value="PRK00346.1-3"/>
    <property type="match status" value="1"/>
</dbReference>
<evidence type="ECO:0000256" key="6">
    <source>
        <dbReference type="ARBA" id="ARBA00022801"/>
    </source>
</evidence>
<dbReference type="InterPro" id="IPR002828">
    <property type="entry name" value="SurE-like_Pase/nucleotidase"/>
</dbReference>
<comment type="catalytic activity">
    <reaction evidence="1 7">
        <text>a ribonucleoside 5'-phosphate + H2O = a ribonucleoside + phosphate</text>
        <dbReference type="Rhea" id="RHEA:12484"/>
        <dbReference type="ChEBI" id="CHEBI:15377"/>
        <dbReference type="ChEBI" id="CHEBI:18254"/>
        <dbReference type="ChEBI" id="CHEBI:43474"/>
        <dbReference type="ChEBI" id="CHEBI:58043"/>
        <dbReference type="EC" id="3.1.3.5"/>
    </reaction>
</comment>
<dbReference type="Gene3D" id="3.40.1210.10">
    <property type="entry name" value="Survival protein SurE-like phosphatase/nucleotidase"/>
    <property type="match status" value="1"/>
</dbReference>
<evidence type="ECO:0000256" key="1">
    <source>
        <dbReference type="ARBA" id="ARBA00000815"/>
    </source>
</evidence>
<feature type="domain" description="Survival protein SurE-like phosphatase/nucleotidase" evidence="8">
    <location>
        <begin position="3"/>
        <end position="185"/>
    </location>
</feature>
<dbReference type="PANTHER" id="PTHR30457">
    <property type="entry name" value="5'-NUCLEOTIDASE SURE"/>
    <property type="match status" value="1"/>
</dbReference>
<feature type="binding site" evidence="7">
    <location>
        <position position="8"/>
    </location>
    <ligand>
        <name>a divalent metal cation</name>
        <dbReference type="ChEBI" id="CHEBI:60240"/>
    </ligand>
</feature>
<dbReference type="EC" id="3.1.3.5" evidence="7"/>
<comment type="subcellular location">
    <subcellularLocation>
        <location evidence="7">Cytoplasm</location>
    </subcellularLocation>
</comment>
<dbReference type="Proteomes" id="UP001360424">
    <property type="component" value="Chromosome"/>
</dbReference>
<keyword evidence="6 7" id="KW-0378">Hydrolase</keyword>
<sequence>MKILISNDDGIYSPGIKFLRKEMSLIAETIVIAPDRNCSGYSNALTLTKPLKINKLKNNYYSVTGTPVDCVHLGLTGLINKKFDIVISGINDQPNLGDDIIYSGTIAAAMEGRYLKLPAISLSISKNKNDNIYYYNVAAIIARQLVTNLYENIFPPKTILNINVPNIPLNKIKGIKISRLGTRHYPKSLIKDYDPRGNKIYWIGLPGLKSDTGPGTDFYAIKNNYISITPINTNLTNYKIFNELKIWINSIHIKI</sequence>
<evidence type="ECO:0000313" key="10">
    <source>
        <dbReference type="Proteomes" id="UP001360424"/>
    </source>
</evidence>
<organism evidence="9 10">
    <name type="scientific">Candidatus Legionella polyplacis</name>
    <dbReference type="NCBI Taxonomy" id="2005262"/>
    <lineage>
        <taxon>Bacteria</taxon>
        <taxon>Pseudomonadati</taxon>
        <taxon>Pseudomonadota</taxon>
        <taxon>Gammaproteobacteria</taxon>
        <taxon>Legionellales</taxon>
        <taxon>Legionellaceae</taxon>
        <taxon>Legionella</taxon>
    </lineage>
</organism>
<name>A0ABZ2H144_9GAMM</name>
<evidence type="ECO:0000259" key="8">
    <source>
        <dbReference type="Pfam" id="PF01975"/>
    </source>
</evidence>
<evidence type="ECO:0000256" key="3">
    <source>
        <dbReference type="ARBA" id="ARBA00022490"/>
    </source>
</evidence>
<reference evidence="9" key="1">
    <citation type="submission" date="2023-09" db="EMBL/GenBank/DDBJ databases">
        <title>Genomes of two closely related lineages of the louse Polyplax serrata with different host specificities.</title>
        <authorList>
            <person name="Martinu J."/>
            <person name="Tarabai H."/>
            <person name="Stefka J."/>
            <person name="Hypsa V."/>
        </authorList>
    </citation>
    <scope>NUCLEOTIDE SEQUENCE [LARGE SCALE GENOMIC DNA]</scope>
    <source>
        <strain evidence="9">HR10_N</strain>
    </source>
</reference>
<keyword evidence="5 7" id="KW-0547">Nucleotide-binding</keyword>
<keyword evidence="10" id="KW-1185">Reference proteome</keyword>
<dbReference type="NCBIfam" id="TIGR00087">
    <property type="entry name" value="surE"/>
    <property type="match status" value="1"/>
</dbReference>
<feature type="binding site" evidence="7">
    <location>
        <position position="39"/>
    </location>
    <ligand>
        <name>a divalent metal cation</name>
        <dbReference type="ChEBI" id="CHEBI:60240"/>
    </ligand>
</feature>
<comment type="cofactor">
    <cofactor evidence="7">
        <name>a divalent metal cation</name>
        <dbReference type="ChEBI" id="CHEBI:60240"/>
    </cofactor>
    <text evidence="7">Binds 1 divalent metal cation per subunit.</text>
</comment>
<comment type="function">
    <text evidence="7">Nucleotidase that shows phosphatase activity on nucleoside 5'-monophosphates.</text>
</comment>
<evidence type="ECO:0000256" key="4">
    <source>
        <dbReference type="ARBA" id="ARBA00022723"/>
    </source>
</evidence>
<evidence type="ECO:0000256" key="7">
    <source>
        <dbReference type="HAMAP-Rule" id="MF_00060"/>
    </source>
</evidence>
<protein>
    <recommendedName>
        <fullName evidence="7">5'-nucleotidase SurE</fullName>
        <ecNumber evidence="7">3.1.3.5</ecNumber>
    </recommendedName>
    <alternativeName>
        <fullName evidence="7">Nucleoside 5'-monophosphate phosphohydrolase</fullName>
    </alternativeName>
</protein>
<evidence type="ECO:0000256" key="2">
    <source>
        <dbReference type="ARBA" id="ARBA00011062"/>
    </source>
</evidence>